<evidence type="ECO:0000256" key="2">
    <source>
        <dbReference type="ARBA" id="ARBA00022692"/>
    </source>
</evidence>
<dbReference type="AlphaFoldDB" id="A0A6J4QZ36"/>
<evidence type="ECO:0000256" key="4">
    <source>
        <dbReference type="ARBA" id="ARBA00023136"/>
    </source>
</evidence>
<gene>
    <name evidence="6" type="ORF">AVDCRST_MAG02-1875</name>
</gene>
<keyword evidence="4 5" id="KW-0472">Membrane</keyword>
<evidence type="ECO:0000256" key="5">
    <source>
        <dbReference type="SAM" id="Phobius"/>
    </source>
</evidence>
<protein>
    <recommendedName>
        <fullName evidence="7">DoxX family protein</fullName>
    </recommendedName>
</protein>
<dbReference type="Pfam" id="PF13564">
    <property type="entry name" value="DoxX_2"/>
    <property type="match status" value="1"/>
</dbReference>
<organism evidence="6">
    <name type="scientific">uncultured Rubrobacteraceae bacterium</name>
    <dbReference type="NCBI Taxonomy" id="349277"/>
    <lineage>
        <taxon>Bacteria</taxon>
        <taxon>Bacillati</taxon>
        <taxon>Actinomycetota</taxon>
        <taxon>Rubrobacteria</taxon>
        <taxon>Rubrobacterales</taxon>
        <taxon>Rubrobacteraceae</taxon>
        <taxon>environmental samples</taxon>
    </lineage>
</organism>
<evidence type="ECO:0000313" key="6">
    <source>
        <dbReference type="EMBL" id="CAA9459310.1"/>
    </source>
</evidence>
<evidence type="ECO:0000256" key="1">
    <source>
        <dbReference type="ARBA" id="ARBA00004141"/>
    </source>
</evidence>
<feature type="transmembrane region" description="Helical" evidence="5">
    <location>
        <begin position="24"/>
        <end position="43"/>
    </location>
</feature>
<dbReference type="GO" id="GO:0016020">
    <property type="term" value="C:membrane"/>
    <property type="evidence" value="ECO:0007669"/>
    <property type="project" value="UniProtKB-SubCell"/>
</dbReference>
<sequence>MGDIGTTSGTPAAPATSRGRAANIVLWALQVLLALVFAMAGLAKVGGDTAMAEMFATIGIGQWFRYVVGALELAGAVGVLIPRLSGPAALGLIGLMAGAALTNALVLGASPLLPIVLLLVSGLVAYGRRGRTRSLLSGVRARLRS</sequence>
<proteinExistence type="predicted"/>
<feature type="transmembrane region" description="Helical" evidence="5">
    <location>
        <begin position="63"/>
        <end position="81"/>
    </location>
</feature>
<keyword evidence="2 5" id="KW-0812">Transmembrane</keyword>
<comment type="subcellular location">
    <subcellularLocation>
        <location evidence="1">Membrane</location>
        <topology evidence="1">Multi-pass membrane protein</topology>
    </subcellularLocation>
</comment>
<evidence type="ECO:0000256" key="3">
    <source>
        <dbReference type="ARBA" id="ARBA00022989"/>
    </source>
</evidence>
<feature type="transmembrane region" description="Helical" evidence="5">
    <location>
        <begin position="112"/>
        <end position="128"/>
    </location>
</feature>
<evidence type="ECO:0008006" key="7">
    <source>
        <dbReference type="Google" id="ProtNLM"/>
    </source>
</evidence>
<keyword evidence="3 5" id="KW-1133">Transmembrane helix</keyword>
<dbReference type="EMBL" id="CADCVH010000066">
    <property type="protein sequence ID" value="CAA9459310.1"/>
    <property type="molecule type" value="Genomic_DNA"/>
</dbReference>
<reference evidence="6" key="1">
    <citation type="submission" date="2020-02" db="EMBL/GenBank/DDBJ databases">
        <authorList>
            <person name="Meier V. D."/>
        </authorList>
    </citation>
    <scope>NUCLEOTIDE SEQUENCE</scope>
    <source>
        <strain evidence="6">AVDCRST_MAG02</strain>
    </source>
</reference>
<accession>A0A6J4QZ36</accession>
<dbReference type="InterPro" id="IPR032808">
    <property type="entry name" value="DoxX"/>
</dbReference>
<name>A0A6J4QZ36_9ACTN</name>